<evidence type="ECO:0000313" key="2">
    <source>
        <dbReference type="Proteomes" id="UP001498398"/>
    </source>
</evidence>
<reference evidence="1 2" key="1">
    <citation type="submission" date="2024-01" db="EMBL/GenBank/DDBJ databases">
        <title>A draft genome for the cacao thread blight pathogen Marasmiellus scandens.</title>
        <authorList>
            <person name="Baruah I.K."/>
            <person name="Leung J."/>
            <person name="Bukari Y."/>
            <person name="Amoako-Attah I."/>
            <person name="Meinhardt L.W."/>
            <person name="Bailey B.A."/>
            <person name="Cohen S.P."/>
        </authorList>
    </citation>
    <scope>NUCLEOTIDE SEQUENCE [LARGE SCALE GENOMIC DNA]</scope>
    <source>
        <strain evidence="1 2">GH-19</strain>
    </source>
</reference>
<organism evidence="1 2">
    <name type="scientific">Marasmiellus scandens</name>
    <dbReference type="NCBI Taxonomy" id="2682957"/>
    <lineage>
        <taxon>Eukaryota</taxon>
        <taxon>Fungi</taxon>
        <taxon>Dikarya</taxon>
        <taxon>Basidiomycota</taxon>
        <taxon>Agaricomycotina</taxon>
        <taxon>Agaricomycetes</taxon>
        <taxon>Agaricomycetidae</taxon>
        <taxon>Agaricales</taxon>
        <taxon>Marasmiineae</taxon>
        <taxon>Omphalotaceae</taxon>
        <taxon>Marasmiellus</taxon>
    </lineage>
</organism>
<protein>
    <submittedName>
        <fullName evidence="1">Uncharacterized protein</fullName>
    </submittedName>
</protein>
<proteinExistence type="predicted"/>
<comment type="caution">
    <text evidence="1">The sequence shown here is derived from an EMBL/GenBank/DDBJ whole genome shotgun (WGS) entry which is preliminary data.</text>
</comment>
<sequence length="433" mass="48179">MQVEVILEQLNILWHAFVDSQVSLRQLRRKVNAFATAGKGGPFPDESRRQLCPSQEDLEFDESDSFRQDYTLSDNQDMLRETINYRNYSRLPEDVFPGAFDGINSAVLSYPGDTSMVNGLQVHRTMGESVVSCSGDGTFQAGYHDLSGYVSPNEGMENCNSNNAIQHSSTSFHWTPPGFDGLSSSHYNPLPWRSSQTEVSEAIPPLSEKIIDINRTDYPDHSSECFTSTTGSIDIGHFNFMNMNQSPGTSRSGVEIGGAYVNVFRGTDGVRIWDLNSFHEHSVPHSPAGPGFRGAATALCWISMKDRPEELLAYGTQNGQLVVLRESLTESKLDHKHFEEVFVIQVPNASEITSVTFDADDEALVLCNRGGVVQLYEIIEGDKKRTDHPGIEFRLIFSRCLEGVLAKHVSFVDSESLRRPKDIRVFGLCCGDM</sequence>
<dbReference type="Proteomes" id="UP001498398">
    <property type="component" value="Unassembled WGS sequence"/>
</dbReference>
<keyword evidence="2" id="KW-1185">Reference proteome</keyword>
<dbReference type="EMBL" id="JBANRG010000001">
    <property type="protein sequence ID" value="KAK7472160.1"/>
    <property type="molecule type" value="Genomic_DNA"/>
</dbReference>
<dbReference type="InterPro" id="IPR036322">
    <property type="entry name" value="WD40_repeat_dom_sf"/>
</dbReference>
<dbReference type="Gene3D" id="2.130.10.10">
    <property type="entry name" value="YVTN repeat-like/Quinoprotein amine dehydrogenase"/>
    <property type="match status" value="1"/>
</dbReference>
<accession>A0ABR1K715</accession>
<dbReference type="SUPFAM" id="SSF50978">
    <property type="entry name" value="WD40 repeat-like"/>
    <property type="match status" value="1"/>
</dbReference>
<name>A0ABR1K715_9AGAR</name>
<dbReference type="InterPro" id="IPR015943">
    <property type="entry name" value="WD40/YVTN_repeat-like_dom_sf"/>
</dbReference>
<gene>
    <name evidence="1" type="ORF">VKT23_000282</name>
</gene>
<evidence type="ECO:0000313" key="1">
    <source>
        <dbReference type="EMBL" id="KAK7472160.1"/>
    </source>
</evidence>